<sequence length="544" mass="61983">MSSSDSFLQLDTKSLELAGAMLDIMNERKDKGCESISEYEMISSFFEKVSLIESFEEPRENNLLEATTKLDTRETAKTLVNFLSHIVKTMEQCISPTNGAALEHKSLRSTLALASLPDDILSIIIEYAALEYEPGFGALDLSHVCRNFRYIALHLPKIWTRLSNDVYGLEMTRLYAGRSKHAGLEVEMEESACPWESSSMLQAAIPFCSEWVSFSYTGFHRSDDPDHVKEHRIPLKLPRLTHLEVENDADGVYRAYHMPNLKSAFFKDTIPSSTFSSTISTISISFGSFNDTLTVDPKILASFLKATPSIRDLRLSIRGSFDPLEGEDTLLPNIEKFTVDVVYVDREAEGVDWMIVGSFLSHLVMPNVKDMDLTVRFTNTTDAFSRKDHHVLALLPDRDTHTKLTSLNLTIIDLRGERGNVRDPSTYEMDYMYNDTMVFYVDSAPFLTSLKLRTNFELSLIQEDDRPFIPLRRLELDYCPRLSDNFLEELAEGLKRDGNWEKFEEAIVRGCPGIKSDLRGKIRFVPVSRKETDPFGFEQPDLWM</sequence>
<keyword evidence="3" id="KW-1185">Reference proteome</keyword>
<proteinExistence type="predicted"/>
<reference evidence="2 3" key="1">
    <citation type="submission" date="2015-04" db="EMBL/GenBank/DDBJ databases">
        <title>Complete genome sequence of Schizopora paradoxa KUC8140, a cosmopolitan wood degrader in East Asia.</title>
        <authorList>
            <consortium name="DOE Joint Genome Institute"/>
            <person name="Min B."/>
            <person name="Park H."/>
            <person name="Jang Y."/>
            <person name="Kim J.-J."/>
            <person name="Kim K.H."/>
            <person name="Pangilinan J."/>
            <person name="Lipzen A."/>
            <person name="Riley R."/>
            <person name="Grigoriev I.V."/>
            <person name="Spatafora J.W."/>
            <person name="Choi I.-G."/>
        </authorList>
    </citation>
    <scope>NUCLEOTIDE SEQUENCE [LARGE SCALE GENOMIC DNA]</scope>
    <source>
        <strain evidence="2 3">KUC8140</strain>
    </source>
</reference>
<dbReference type="InterPro" id="IPR001810">
    <property type="entry name" value="F-box_dom"/>
</dbReference>
<gene>
    <name evidence="2" type="ORF">SCHPADRAFT_938088</name>
</gene>
<dbReference type="EMBL" id="KQ085919">
    <property type="protein sequence ID" value="KLO16180.1"/>
    <property type="molecule type" value="Genomic_DNA"/>
</dbReference>
<evidence type="ECO:0000313" key="2">
    <source>
        <dbReference type="EMBL" id="KLO16180.1"/>
    </source>
</evidence>
<dbReference type="Proteomes" id="UP000053477">
    <property type="component" value="Unassembled WGS sequence"/>
</dbReference>
<dbReference type="PROSITE" id="PS50181">
    <property type="entry name" value="FBOX"/>
    <property type="match status" value="1"/>
</dbReference>
<dbReference type="STRING" id="27342.A0A0H2RVU9"/>
<evidence type="ECO:0000313" key="3">
    <source>
        <dbReference type="Proteomes" id="UP000053477"/>
    </source>
</evidence>
<dbReference type="AlphaFoldDB" id="A0A0H2RVU9"/>
<dbReference type="OrthoDB" id="3181259at2759"/>
<accession>A0A0H2RVU9</accession>
<feature type="domain" description="F-box" evidence="1">
    <location>
        <begin position="110"/>
        <end position="162"/>
    </location>
</feature>
<protein>
    <recommendedName>
        <fullName evidence="1">F-box domain-containing protein</fullName>
    </recommendedName>
</protein>
<name>A0A0H2RVU9_9AGAM</name>
<organism evidence="2 3">
    <name type="scientific">Schizopora paradoxa</name>
    <dbReference type="NCBI Taxonomy" id="27342"/>
    <lineage>
        <taxon>Eukaryota</taxon>
        <taxon>Fungi</taxon>
        <taxon>Dikarya</taxon>
        <taxon>Basidiomycota</taxon>
        <taxon>Agaricomycotina</taxon>
        <taxon>Agaricomycetes</taxon>
        <taxon>Hymenochaetales</taxon>
        <taxon>Schizoporaceae</taxon>
        <taxon>Schizopora</taxon>
    </lineage>
</organism>
<dbReference type="InParanoid" id="A0A0H2RVU9"/>
<evidence type="ECO:0000259" key="1">
    <source>
        <dbReference type="PROSITE" id="PS50181"/>
    </source>
</evidence>